<dbReference type="Gene3D" id="1.10.10.10">
    <property type="entry name" value="Winged helix-like DNA-binding domain superfamily/Winged helix DNA-binding domain"/>
    <property type="match status" value="1"/>
</dbReference>
<keyword evidence="5" id="KW-1185">Reference proteome</keyword>
<reference evidence="4 5" key="1">
    <citation type="submission" date="2024-09" db="EMBL/GenBank/DDBJ databases">
        <authorList>
            <person name="Sun Q."/>
            <person name="Mori K."/>
        </authorList>
    </citation>
    <scope>NUCLEOTIDE SEQUENCE [LARGE SCALE GENOMIC DNA]</scope>
    <source>
        <strain evidence="4 5">CCM 7759</strain>
    </source>
</reference>
<organism evidence="4 5">
    <name type="scientific">Paenibacillus chartarius</name>
    <dbReference type="NCBI Taxonomy" id="747481"/>
    <lineage>
        <taxon>Bacteria</taxon>
        <taxon>Bacillati</taxon>
        <taxon>Bacillota</taxon>
        <taxon>Bacilli</taxon>
        <taxon>Bacillales</taxon>
        <taxon>Paenibacillaceae</taxon>
        <taxon>Paenibacillus</taxon>
    </lineage>
</organism>
<evidence type="ECO:0000259" key="3">
    <source>
        <dbReference type="SMART" id="SM00421"/>
    </source>
</evidence>
<sequence>MTARKLRLIVDSRIHSAGEREKLAHLHSLIVKELSAMDMADRVVITLECEPPGEPGMMTGAERSEAARAVPDGPFGRLSERQRQIAYMLCNHYSIRRIASELYVSENTVKKHMQNMKKALELEHSGAEFIYYLK</sequence>
<keyword evidence="1" id="KW-0805">Transcription regulation</keyword>
<evidence type="ECO:0000313" key="5">
    <source>
        <dbReference type="Proteomes" id="UP001589776"/>
    </source>
</evidence>
<dbReference type="SUPFAM" id="SSF46894">
    <property type="entry name" value="C-terminal effector domain of the bipartite response regulators"/>
    <property type="match status" value="1"/>
</dbReference>
<evidence type="ECO:0000313" key="4">
    <source>
        <dbReference type="EMBL" id="MFC0215814.1"/>
    </source>
</evidence>
<feature type="domain" description="HTH luxR-type" evidence="3">
    <location>
        <begin position="75"/>
        <end position="133"/>
    </location>
</feature>
<dbReference type="InterPro" id="IPR000792">
    <property type="entry name" value="Tscrpt_reg_LuxR_C"/>
</dbReference>
<keyword evidence="2" id="KW-0804">Transcription</keyword>
<dbReference type="SMART" id="SM00421">
    <property type="entry name" value="HTH_LUXR"/>
    <property type="match status" value="1"/>
</dbReference>
<name>A0ABV6DT42_9BACL</name>
<gene>
    <name evidence="4" type="ORF">ACFFK0_25790</name>
</gene>
<comment type="caution">
    <text evidence="4">The sequence shown here is derived from an EMBL/GenBank/DDBJ whole genome shotgun (WGS) entry which is preliminary data.</text>
</comment>
<dbReference type="PRINTS" id="PR00038">
    <property type="entry name" value="HTHLUXR"/>
</dbReference>
<dbReference type="Pfam" id="PF00196">
    <property type="entry name" value="GerE"/>
    <property type="match status" value="1"/>
</dbReference>
<dbReference type="InterPro" id="IPR036388">
    <property type="entry name" value="WH-like_DNA-bd_sf"/>
</dbReference>
<accession>A0ABV6DT42</accession>
<protein>
    <submittedName>
        <fullName evidence="4">Response regulator transcription factor</fullName>
    </submittedName>
</protein>
<proteinExistence type="predicted"/>
<evidence type="ECO:0000256" key="1">
    <source>
        <dbReference type="ARBA" id="ARBA00023015"/>
    </source>
</evidence>
<evidence type="ECO:0000256" key="2">
    <source>
        <dbReference type="ARBA" id="ARBA00023163"/>
    </source>
</evidence>
<dbReference type="EMBL" id="JBHLWN010000103">
    <property type="protein sequence ID" value="MFC0215814.1"/>
    <property type="molecule type" value="Genomic_DNA"/>
</dbReference>
<dbReference type="InterPro" id="IPR016032">
    <property type="entry name" value="Sig_transdc_resp-reg_C-effctor"/>
</dbReference>
<dbReference type="RefSeq" id="WP_377473364.1">
    <property type="nucleotide sequence ID" value="NZ_JBHLWN010000103.1"/>
</dbReference>
<dbReference type="Proteomes" id="UP001589776">
    <property type="component" value="Unassembled WGS sequence"/>
</dbReference>